<dbReference type="Pfam" id="PF09970">
    <property type="entry name" value="DUF2204"/>
    <property type="match status" value="1"/>
</dbReference>
<dbReference type="InterPro" id="IPR018700">
    <property type="entry name" value="DUF2204"/>
</dbReference>
<sequence>MNFNDTWGEKVKQFLKLAEKHGVRMLLVGGGAVNFHGYQRHSADVDFWIDTSSENLKNLLLVVNDMGYQLNDFPVEVKNREQNISIKFTPSDYDLELITFFSSEITFEEAWAKGEKSEIGGQVLYKVLSFDHLIESKLKSQRPKDLLDVQELRRLKKT</sequence>
<evidence type="ECO:0000313" key="1">
    <source>
        <dbReference type="EMBL" id="HDR50834.1"/>
    </source>
</evidence>
<proteinExistence type="predicted"/>
<dbReference type="SUPFAM" id="SSF81301">
    <property type="entry name" value="Nucleotidyltransferase"/>
    <property type="match status" value="1"/>
</dbReference>
<organism evidence="1">
    <name type="scientific">Mariniphaga anaerophila</name>
    <dbReference type="NCBI Taxonomy" id="1484053"/>
    <lineage>
        <taxon>Bacteria</taxon>
        <taxon>Pseudomonadati</taxon>
        <taxon>Bacteroidota</taxon>
        <taxon>Bacteroidia</taxon>
        <taxon>Marinilabiliales</taxon>
        <taxon>Prolixibacteraceae</taxon>
        <taxon>Mariniphaga</taxon>
    </lineage>
</organism>
<dbReference type="EMBL" id="DSDK01000241">
    <property type="protein sequence ID" value="HDR50834.1"/>
    <property type="molecule type" value="Genomic_DNA"/>
</dbReference>
<dbReference type="Gene3D" id="3.30.460.40">
    <property type="match status" value="1"/>
</dbReference>
<dbReference type="AlphaFoldDB" id="A0A831LLB0"/>
<evidence type="ECO:0008006" key="2">
    <source>
        <dbReference type="Google" id="ProtNLM"/>
    </source>
</evidence>
<comment type="caution">
    <text evidence="1">The sequence shown here is derived from an EMBL/GenBank/DDBJ whole genome shotgun (WGS) entry which is preliminary data.</text>
</comment>
<gene>
    <name evidence="1" type="ORF">ENN90_04325</name>
</gene>
<dbReference type="InterPro" id="IPR043519">
    <property type="entry name" value="NT_sf"/>
</dbReference>
<name>A0A831LLB0_9BACT</name>
<dbReference type="Proteomes" id="UP000886047">
    <property type="component" value="Unassembled WGS sequence"/>
</dbReference>
<protein>
    <recommendedName>
        <fullName evidence="2">Nucleotidyl transferase AbiEii toxin, Type IV TA system</fullName>
    </recommendedName>
</protein>
<reference evidence="1" key="1">
    <citation type="journal article" date="2020" name="mSystems">
        <title>Genome- and Community-Level Interaction Insights into Carbon Utilization and Element Cycling Functions of Hydrothermarchaeota in Hydrothermal Sediment.</title>
        <authorList>
            <person name="Zhou Z."/>
            <person name="Liu Y."/>
            <person name="Xu W."/>
            <person name="Pan J."/>
            <person name="Luo Z.H."/>
            <person name="Li M."/>
        </authorList>
    </citation>
    <scope>NUCLEOTIDE SEQUENCE [LARGE SCALE GENOMIC DNA]</scope>
    <source>
        <strain evidence="1">SpSt-1217</strain>
    </source>
</reference>
<accession>A0A831LLB0</accession>